<dbReference type="Proteomes" id="UP001497382">
    <property type="component" value="Unassembled WGS sequence"/>
</dbReference>
<sequence>MPGVREGLHFCI</sequence>
<keyword evidence="2" id="KW-1185">Reference proteome</keyword>
<name>A0AAV2BV15_9ARAC</name>
<gene>
    <name evidence="1" type="ORF">LARSCL_LOCUS21509</name>
</gene>
<reference evidence="1 2" key="1">
    <citation type="submission" date="2024-04" db="EMBL/GenBank/DDBJ databases">
        <authorList>
            <person name="Rising A."/>
            <person name="Reimegard J."/>
            <person name="Sonavane S."/>
            <person name="Akerstrom W."/>
            <person name="Nylinder S."/>
            <person name="Hedman E."/>
            <person name="Kallberg Y."/>
        </authorList>
    </citation>
    <scope>NUCLEOTIDE SEQUENCE [LARGE SCALE GENOMIC DNA]</scope>
</reference>
<evidence type="ECO:0000313" key="1">
    <source>
        <dbReference type="EMBL" id="CAL1299694.1"/>
    </source>
</evidence>
<accession>A0AAV2BV15</accession>
<dbReference type="EMBL" id="CAXIEN010000514">
    <property type="protein sequence ID" value="CAL1299694.1"/>
    <property type="molecule type" value="Genomic_DNA"/>
</dbReference>
<proteinExistence type="predicted"/>
<comment type="caution">
    <text evidence="1">The sequence shown here is derived from an EMBL/GenBank/DDBJ whole genome shotgun (WGS) entry which is preliminary data.</text>
</comment>
<organism evidence="1 2">
    <name type="scientific">Larinioides sclopetarius</name>
    <dbReference type="NCBI Taxonomy" id="280406"/>
    <lineage>
        <taxon>Eukaryota</taxon>
        <taxon>Metazoa</taxon>
        <taxon>Ecdysozoa</taxon>
        <taxon>Arthropoda</taxon>
        <taxon>Chelicerata</taxon>
        <taxon>Arachnida</taxon>
        <taxon>Araneae</taxon>
        <taxon>Araneomorphae</taxon>
        <taxon>Entelegynae</taxon>
        <taxon>Araneoidea</taxon>
        <taxon>Araneidae</taxon>
        <taxon>Larinioides</taxon>
    </lineage>
</organism>
<evidence type="ECO:0000313" key="2">
    <source>
        <dbReference type="Proteomes" id="UP001497382"/>
    </source>
</evidence>
<protein>
    <submittedName>
        <fullName evidence="1">Uncharacterized protein</fullName>
    </submittedName>
</protein>